<evidence type="ECO:0000259" key="1">
    <source>
        <dbReference type="Pfam" id="PF01494"/>
    </source>
</evidence>
<keyword evidence="3" id="KW-1185">Reference proteome</keyword>
<dbReference type="PRINTS" id="PR00420">
    <property type="entry name" value="RNGMNOXGNASE"/>
</dbReference>
<keyword evidence="2" id="KW-0560">Oxidoreductase</keyword>
<dbReference type="SUPFAM" id="SSF51905">
    <property type="entry name" value="FAD/NAD(P)-binding domain"/>
    <property type="match status" value="1"/>
</dbReference>
<dbReference type="PANTHER" id="PTHR42685:SF22">
    <property type="entry name" value="CONDITIONED MEDIUM FACTOR RECEPTOR 1"/>
    <property type="match status" value="1"/>
</dbReference>
<protein>
    <submittedName>
        <fullName evidence="2">Putative oxidoreductase</fullName>
        <ecNumber evidence="2">1.-.-.-</ecNumber>
    </submittedName>
</protein>
<accession>A0A5C6AEY7</accession>
<dbReference type="GO" id="GO:0016491">
    <property type="term" value="F:oxidoreductase activity"/>
    <property type="evidence" value="ECO:0007669"/>
    <property type="project" value="UniProtKB-KW"/>
</dbReference>
<dbReference type="PANTHER" id="PTHR42685">
    <property type="entry name" value="GERANYLGERANYL DIPHOSPHATE REDUCTASE"/>
    <property type="match status" value="1"/>
</dbReference>
<dbReference type="AlphaFoldDB" id="A0A5C6AEY7"/>
<dbReference type="Proteomes" id="UP000317421">
    <property type="component" value="Unassembled WGS sequence"/>
</dbReference>
<feature type="domain" description="FAD-binding" evidence="1">
    <location>
        <begin position="21"/>
        <end position="345"/>
    </location>
</feature>
<organism evidence="2 3">
    <name type="scientific">Botrimarina colliarenosi</name>
    <dbReference type="NCBI Taxonomy" id="2528001"/>
    <lineage>
        <taxon>Bacteria</taxon>
        <taxon>Pseudomonadati</taxon>
        <taxon>Planctomycetota</taxon>
        <taxon>Planctomycetia</taxon>
        <taxon>Pirellulales</taxon>
        <taxon>Lacipirellulaceae</taxon>
        <taxon>Botrimarina</taxon>
    </lineage>
</organism>
<dbReference type="EC" id="1.-.-.-" evidence="2"/>
<dbReference type="InterPro" id="IPR036188">
    <property type="entry name" value="FAD/NAD-bd_sf"/>
</dbReference>
<dbReference type="GO" id="GO:0071949">
    <property type="term" value="F:FAD binding"/>
    <property type="evidence" value="ECO:0007669"/>
    <property type="project" value="InterPro"/>
</dbReference>
<reference evidence="2 3" key="1">
    <citation type="submission" date="2019-02" db="EMBL/GenBank/DDBJ databases">
        <title>Deep-cultivation of Planctomycetes and their phenomic and genomic characterization uncovers novel biology.</title>
        <authorList>
            <person name="Wiegand S."/>
            <person name="Jogler M."/>
            <person name="Boedeker C."/>
            <person name="Pinto D."/>
            <person name="Vollmers J."/>
            <person name="Rivas-Marin E."/>
            <person name="Kohn T."/>
            <person name="Peeters S.H."/>
            <person name="Heuer A."/>
            <person name="Rast P."/>
            <person name="Oberbeckmann S."/>
            <person name="Bunk B."/>
            <person name="Jeske O."/>
            <person name="Meyerdierks A."/>
            <person name="Storesund J.E."/>
            <person name="Kallscheuer N."/>
            <person name="Luecker S."/>
            <person name="Lage O.M."/>
            <person name="Pohl T."/>
            <person name="Merkel B.J."/>
            <person name="Hornburger P."/>
            <person name="Mueller R.-W."/>
            <person name="Bruemmer F."/>
            <person name="Labrenz M."/>
            <person name="Spormann A.M."/>
            <person name="Op Den Camp H."/>
            <person name="Overmann J."/>
            <person name="Amann R."/>
            <person name="Jetten M.S.M."/>
            <person name="Mascher T."/>
            <person name="Medema M.H."/>
            <person name="Devos D.P."/>
            <person name="Kaster A.-K."/>
            <person name="Ovreas L."/>
            <person name="Rohde M."/>
            <person name="Galperin M.Y."/>
            <person name="Jogler C."/>
        </authorList>
    </citation>
    <scope>NUCLEOTIDE SEQUENCE [LARGE SCALE GENOMIC DNA]</scope>
    <source>
        <strain evidence="2 3">Pla108</strain>
    </source>
</reference>
<dbReference type="Gene3D" id="3.50.50.60">
    <property type="entry name" value="FAD/NAD(P)-binding domain"/>
    <property type="match status" value="1"/>
</dbReference>
<dbReference type="InterPro" id="IPR002938">
    <property type="entry name" value="FAD-bd"/>
</dbReference>
<proteinExistence type="predicted"/>
<dbReference type="EMBL" id="SJPR01000002">
    <property type="protein sequence ID" value="TWT97977.1"/>
    <property type="molecule type" value="Genomic_DNA"/>
</dbReference>
<gene>
    <name evidence="2" type="ORF">Pla108_21320</name>
</gene>
<evidence type="ECO:0000313" key="2">
    <source>
        <dbReference type="EMBL" id="TWT97977.1"/>
    </source>
</evidence>
<dbReference type="OrthoDB" id="9806565at2"/>
<dbReference type="InterPro" id="IPR050407">
    <property type="entry name" value="Geranylgeranyl_reductase"/>
</dbReference>
<name>A0A5C6AEY7_9BACT</name>
<comment type="caution">
    <text evidence="2">The sequence shown here is derived from an EMBL/GenBank/DDBJ whole genome shotgun (WGS) entry which is preliminary data.</text>
</comment>
<evidence type="ECO:0000313" key="3">
    <source>
        <dbReference type="Proteomes" id="UP000317421"/>
    </source>
</evidence>
<sequence length="399" mass="41885">MGADSLIRRAEQNDPAIKNWQALVIGGGLGGVVAARRLAEAGLRTLLVEAKRFPRDKVCGGCLNQRAVAGLRAAGFGEALDAAGGLATAGIELHQRGRTLYVPTPPGLAVTRRELDMRLIDSLGAAGVETRQGVRATVMDATAGGGRRVQLVTDSGATSEVEAAVVIVADGLGAPSLARLPEIESQVETSSLIGIGGVLEGVPTSALAPGRIHMAIGGEGYVGLVRCERGRLNLAGAFDPSAIEGRGAIAGVVQRTLAEAGLSIRAPLQDVPWRGTRHLTQTASRFAASRLFLLGDAAGYVEPFTGEGMAAAIEDALAVIPLAIRASEQWTDSLADAWQAEQTARRRRRQADCRRIAWLLRRPWATRIGLQLAAAWPTLGKAVAQRVSAPRHRNQRGVA</sequence>
<dbReference type="Pfam" id="PF01494">
    <property type="entry name" value="FAD_binding_3"/>
    <property type="match status" value="1"/>
</dbReference>